<evidence type="ECO:0000313" key="3">
    <source>
        <dbReference type="Proteomes" id="UP001500893"/>
    </source>
</evidence>
<dbReference type="Proteomes" id="UP001500893">
    <property type="component" value="Unassembled WGS sequence"/>
</dbReference>
<dbReference type="PANTHER" id="PTHR46844:SF1">
    <property type="entry name" value="SLR5058 PROTEIN"/>
    <property type="match status" value="1"/>
</dbReference>
<dbReference type="Pfam" id="PF13365">
    <property type="entry name" value="Trypsin_2"/>
    <property type="match status" value="1"/>
</dbReference>
<accession>A0ABP6HDV7</accession>
<keyword evidence="3" id="KW-1185">Reference proteome</keyword>
<dbReference type="InterPro" id="IPR027417">
    <property type="entry name" value="P-loop_NTPase"/>
</dbReference>
<dbReference type="SUPFAM" id="SSF50494">
    <property type="entry name" value="Trypsin-like serine proteases"/>
    <property type="match status" value="1"/>
</dbReference>
<sequence length="1589" mass="170433">MHGWTEHLEAATVALDLPDGDGFGTGFVIAPGLVVTCAHVVAGARGVRARIVRSGLDLAVTLSDDEQHRAANGLDLAFLRFDPAASRTGVVLTAPALSPGDRMRTHGHPQGHYRPGQWAVLEYLGDSRLTFDDPMPMPRGYGTPVGEGYSGSPVVNERTGAVCGMLARSDLAGSTHLVPVAEILARCTAPEPPVAWLRTLTDTQLRAGGFRHPGPDLLDYLEAARAEADEHPYAMLLSDTRDIPLSTVYVQQDAADVEDATDRQPGERRPPAAESVLGTERHVLFTGGAGAGKSSLLRRLTYTAADAWIEDPAGAPSYIPVRVAADQLGDRPLPEALAEAVRRDLTGLRRSLPAALFGSAPLPGVDWLVCVDSLDEVLDSGRRNKVIQLIQLWAAREPHMRFVVASRSLVTSEMHKLKALRRYALLDFGDEEIEEVARAWFEALEVADAPRRAEWLIADLRHGRLSEVAKNPLYLTMICIVTATDELPRNPADLYARFIRLLRQKGAQHLAHDGAGGNGITPALLSRVHDVLSPVAERRQAGDVRPLLDQVLDLLAADGRHEPPERDAVLRALTFTGLITQRAGGLSFLHHTIQEYLAGRAIAERLSPGDPAALNALREAIATERPNVILFMAAAWRAQGHPLDEFLRTAVRAGGWRELLLCATVLSDEASTDRELMTWFARAVIKLDGRGIGAGGDLHDSTVLARLYAVLHEPDLRDIVRDRTLPHAPRFAALESYVRREGRQAAALAAELAQEPDLPVRRRVTAAGLMAEAGETSAACARLTALAVDPLLWPGDRLAAAGAALRIDTVAGTRLLAQVLRTAPDLGETDLVGGLMVVGLRGEKDTATSLGEALAANPARDRMSPHRLRYALGSLLRTAAPDVLEGLADDQSAPLHLRIRALGHLSPPGPAAQSVLAELLVDPTGADGLVRPVLKLCGDPLLVAKAARDGRLDMYTRTDAVRRLVELDQPDTAESCVDELLSAASDDSAVLSVYDVLRELGRTARHRELTLSALTAPDLPVSDRLECAAQLIDTEDAAVVRDTLAVLIADPDVTPADRRSALRLLHKGTEEHENSSAAMASDIALPASVRHEAAQDLLTAGRRDGAAGALRTLAADVLSGMDDRIVALTSLAEIDLRAASETLHRVLDEPGIPDEDLWRLLELADACLPDAPLRGRLHALLDDETVPAAAVIHIDSHHSRYGTEMVPVSRRALARLADDPGVAPDTRYRALSRSAGRTPYPRWRQLMAEQGTDPLLRLARQIDEAHFSTYVPAPGVWEFMNFGHGVDSVEIPTGVVAGIDPGTARAQWIELLRQRDVSAVTGLRNLYQLAYHERSQGDADSLLLAWAEDARAPLAERIAAAETGTIAPTERWSALAADPATPPDLRVRIFGSLPTSGARSRVPLARALAADPAAPPSARARAAALLAQDLGEEGRTLLRALSHPDTTDPEAHLAVAAAWERLDVGNEVVAACRRVLDTDGTAAGYRVRAARTLGRYRPVRHIALRALKDALADGAAPRPARVEAAEALLGLRATAEAHLGLFRLAREPGPAEASRDRVLDLLPADLRACAEAADGSTHRAPSGHGGHGG</sequence>
<gene>
    <name evidence="2" type="ORF">GCM10010521_57260</name>
</gene>
<dbReference type="PANTHER" id="PTHR46844">
    <property type="entry name" value="SLR5058 PROTEIN"/>
    <property type="match status" value="1"/>
</dbReference>
<evidence type="ECO:0000256" key="1">
    <source>
        <dbReference type="SAM" id="MobiDB-lite"/>
    </source>
</evidence>
<reference evidence="3" key="1">
    <citation type="journal article" date="2019" name="Int. J. Syst. Evol. Microbiol.">
        <title>The Global Catalogue of Microorganisms (GCM) 10K type strain sequencing project: providing services to taxonomists for standard genome sequencing and annotation.</title>
        <authorList>
            <consortium name="The Broad Institute Genomics Platform"/>
            <consortium name="The Broad Institute Genome Sequencing Center for Infectious Disease"/>
            <person name="Wu L."/>
            <person name="Ma J."/>
        </authorList>
    </citation>
    <scope>NUCLEOTIDE SEQUENCE [LARGE SCALE GENOMIC DNA]</scope>
    <source>
        <strain evidence="3">JCM 11574</strain>
    </source>
</reference>
<name>A0ABP6HDV7_9ACTN</name>
<comment type="caution">
    <text evidence="2">The sequence shown here is derived from an EMBL/GenBank/DDBJ whole genome shotgun (WGS) entry which is preliminary data.</text>
</comment>
<organism evidence="2 3">
    <name type="scientific">Streptomyces rameus</name>
    <dbReference type="NCBI Taxonomy" id="68261"/>
    <lineage>
        <taxon>Bacteria</taxon>
        <taxon>Bacillati</taxon>
        <taxon>Actinomycetota</taxon>
        <taxon>Actinomycetes</taxon>
        <taxon>Kitasatosporales</taxon>
        <taxon>Streptomycetaceae</taxon>
        <taxon>Streptomyces</taxon>
    </lineage>
</organism>
<dbReference type="Gene3D" id="3.40.50.300">
    <property type="entry name" value="P-loop containing nucleotide triphosphate hydrolases"/>
    <property type="match status" value="1"/>
</dbReference>
<dbReference type="InterPro" id="IPR009003">
    <property type="entry name" value="Peptidase_S1_PA"/>
</dbReference>
<dbReference type="SUPFAM" id="SSF52540">
    <property type="entry name" value="P-loop containing nucleoside triphosphate hydrolases"/>
    <property type="match status" value="1"/>
</dbReference>
<feature type="region of interest" description="Disordered" evidence="1">
    <location>
        <begin position="254"/>
        <end position="273"/>
    </location>
</feature>
<proteinExistence type="predicted"/>
<protein>
    <recommendedName>
        <fullName evidence="4">NACHT domain-containing protein</fullName>
    </recommendedName>
</protein>
<feature type="compositionally biased region" description="Basic and acidic residues" evidence="1">
    <location>
        <begin position="260"/>
        <end position="271"/>
    </location>
</feature>
<dbReference type="RefSeq" id="WP_345057210.1">
    <property type="nucleotide sequence ID" value="NZ_BAAAVM010000108.1"/>
</dbReference>
<dbReference type="Gene3D" id="2.40.10.120">
    <property type="match status" value="1"/>
</dbReference>
<evidence type="ECO:0000313" key="2">
    <source>
        <dbReference type="EMBL" id="GAA2771863.1"/>
    </source>
</evidence>
<evidence type="ECO:0008006" key="4">
    <source>
        <dbReference type="Google" id="ProtNLM"/>
    </source>
</evidence>
<dbReference type="EMBL" id="BAAAVM010000108">
    <property type="protein sequence ID" value="GAA2771863.1"/>
    <property type="molecule type" value="Genomic_DNA"/>
</dbReference>